<gene>
    <name evidence="2" type="ORF">L211DRAFT_423109</name>
</gene>
<dbReference type="AlphaFoldDB" id="A0A3N4LFC5"/>
<reference evidence="2 3" key="1">
    <citation type="journal article" date="2018" name="Nat. Ecol. Evol.">
        <title>Pezizomycetes genomes reveal the molecular basis of ectomycorrhizal truffle lifestyle.</title>
        <authorList>
            <person name="Murat C."/>
            <person name="Payen T."/>
            <person name="Noel B."/>
            <person name="Kuo A."/>
            <person name="Morin E."/>
            <person name="Chen J."/>
            <person name="Kohler A."/>
            <person name="Krizsan K."/>
            <person name="Balestrini R."/>
            <person name="Da Silva C."/>
            <person name="Montanini B."/>
            <person name="Hainaut M."/>
            <person name="Levati E."/>
            <person name="Barry K.W."/>
            <person name="Belfiori B."/>
            <person name="Cichocki N."/>
            <person name="Clum A."/>
            <person name="Dockter R.B."/>
            <person name="Fauchery L."/>
            <person name="Guy J."/>
            <person name="Iotti M."/>
            <person name="Le Tacon F."/>
            <person name="Lindquist E.A."/>
            <person name="Lipzen A."/>
            <person name="Malagnac F."/>
            <person name="Mello A."/>
            <person name="Molinier V."/>
            <person name="Miyauchi S."/>
            <person name="Poulain J."/>
            <person name="Riccioni C."/>
            <person name="Rubini A."/>
            <person name="Sitrit Y."/>
            <person name="Splivallo R."/>
            <person name="Traeger S."/>
            <person name="Wang M."/>
            <person name="Zifcakova L."/>
            <person name="Wipf D."/>
            <person name="Zambonelli A."/>
            <person name="Paolocci F."/>
            <person name="Nowrousian M."/>
            <person name="Ottonello S."/>
            <person name="Baldrian P."/>
            <person name="Spatafora J.W."/>
            <person name="Henrissat B."/>
            <person name="Nagy L.G."/>
            <person name="Aury J.M."/>
            <person name="Wincker P."/>
            <person name="Grigoriev I.V."/>
            <person name="Bonfante P."/>
            <person name="Martin F.M."/>
        </authorList>
    </citation>
    <scope>NUCLEOTIDE SEQUENCE [LARGE SCALE GENOMIC DNA]</scope>
    <source>
        <strain evidence="2 3">ATCC MYA-4762</strain>
    </source>
</reference>
<evidence type="ECO:0000256" key="1">
    <source>
        <dbReference type="SAM" id="Phobius"/>
    </source>
</evidence>
<dbReference type="InParanoid" id="A0A3N4LFC5"/>
<protein>
    <submittedName>
        <fullName evidence="2">Uncharacterized protein</fullName>
    </submittedName>
</protein>
<sequence length="419" mass="47519">MWIYDRDPILYGVYFTLDGENLPIHRRCTIQVLVLSLLFFLVIAGSVCLYLLFRFRKSHLSLKSIATMLRPRALLRDTINLTPFPRPQPTWKPLACVTHFRARCLATSPHPTAKTHVHPAFHYEPKFSFATPSARLFWSKSEAPIIPTNTPGSYGVPLTSTPGNKDGKVVGSTSTYPPRLLIYYAGRRTVWLACTKLCTLFVAAFAAGVIAPAWYWEIVNFGAGERASAAENEGEKEVVVVKEEKEENLRRKMFKFKFPTWAPGVGDREITIPTKTAGILAAVGIAVMGSIPFLMMQYFSPPYVTHLHLHLPPYARHSSPNLLRFLNHLHPVTPLSLVTIRLLGQPTQHTFPVGQLRRESRLAGCANLVWRGWRSCFMLTKGGVRLGRRMGGWLRLEWCWQRWGSGRRKGGQRRMGRRK</sequence>
<keyword evidence="1" id="KW-1133">Transmembrane helix</keyword>
<name>A0A3N4LFC5_9PEZI</name>
<dbReference type="EMBL" id="ML121558">
    <property type="protein sequence ID" value="RPB21593.1"/>
    <property type="molecule type" value="Genomic_DNA"/>
</dbReference>
<keyword evidence="1" id="KW-0472">Membrane</keyword>
<feature type="transmembrane region" description="Helical" evidence="1">
    <location>
        <begin position="30"/>
        <end position="53"/>
    </location>
</feature>
<proteinExistence type="predicted"/>
<dbReference type="Proteomes" id="UP000267821">
    <property type="component" value="Unassembled WGS sequence"/>
</dbReference>
<accession>A0A3N4LFC5</accession>
<keyword evidence="1" id="KW-0812">Transmembrane</keyword>
<feature type="transmembrane region" description="Helical" evidence="1">
    <location>
        <begin position="197"/>
        <end position="216"/>
    </location>
</feature>
<dbReference type="OrthoDB" id="2386090at2759"/>
<feature type="transmembrane region" description="Helical" evidence="1">
    <location>
        <begin position="277"/>
        <end position="299"/>
    </location>
</feature>
<organism evidence="2 3">
    <name type="scientific">Terfezia boudieri ATCC MYA-4762</name>
    <dbReference type="NCBI Taxonomy" id="1051890"/>
    <lineage>
        <taxon>Eukaryota</taxon>
        <taxon>Fungi</taxon>
        <taxon>Dikarya</taxon>
        <taxon>Ascomycota</taxon>
        <taxon>Pezizomycotina</taxon>
        <taxon>Pezizomycetes</taxon>
        <taxon>Pezizales</taxon>
        <taxon>Pezizaceae</taxon>
        <taxon>Terfezia</taxon>
    </lineage>
</organism>
<keyword evidence="3" id="KW-1185">Reference proteome</keyword>
<evidence type="ECO:0000313" key="2">
    <source>
        <dbReference type="EMBL" id="RPB21593.1"/>
    </source>
</evidence>
<evidence type="ECO:0000313" key="3">
    <source>
        <dbReference type="Proteomes" id="UP000267821"/>
    </source>
</evidence>